<feature type="domain" description="GGDEF" evidence="4">
    <location>
        <begin position="151"/>
        <end position="278"/>
    </location>
</feature>
<evidence type="ECO:0000259" key="4">
    <source>
        <dbReference type="PROSITE" id="PS50887"/>
    </source>
</evidence>
<accession>A0A9J6RHN0</accession>
<dbReference type="EMBL" id="JAPTGG010000001">
    <property type="protein sequence ID" value="MCZ0863711.1"/>
    <property type="molecule type" value="Genomic_DNA"/>
</dbReference>
<dbReference type="InterPro" id="IPR029787">
    <property type="entry name" value="Nucleotide_cyclase"/>
</dbReference>
<dbReference type="InterPro" id="IPR050469">
    <property type="entry name" value="Diguanylate_Cyclase"/>
</dbReference>
<dbReference type="GO" id="GO:0052621">
    <property type="term" value="F:diguanylate cyclase activity"/>
    <property type="evidence" value="ECO:0007669"/>
    <property type="project" value="UniProtKB-EC"/>
</dbReference>
<comment type="caution">
    <text evidence="5">The sequence shown here is derived from an EMBL/GenBank/DDBJ whole genome shotgun (WGS) entry which is preliminary data.</text>
</comment>
<dbReference type="RefSeq" id="WP_258329856.1">
    <property type="nucleotide sequence ID" value="NZ_JAPTGG010000001.1"/>
</dbReference>
<organism evidence="5 6">
    <name type="scientific">Dasania phycosphaerae</name>
    <dbReference type="NCBI Taxonomy" id="2950436"/>
    <lineage>
        <taxon>Bacteria</taxon>
        <taxon>Pseudomonadati</taxon>
        <taxon>Pseudomonadota</taxon>
        <taxon>Gammaproteobacteria</taxon>
        <taxon>Cellvibrionales</taxon>
        <taxon>Spongiibacteraceae</taxon>
        <taxon>Dasania</taxon>
    </lineage>
</organism>
<dbReference type="AlphaFoldDB" id="A0A9J6RHN0"/>
<protein>
    <recommendedName>
        <fullName evidence="2">diguanylate cyclase</fullName>
        <ecNumber evidence="2">2.7.7.65</ecNumber>
    </recommendedName>
</protein>
<evidence type="ECO:0000256" key="1">
    <source>
        <dbReference type="ARBA" id="ARBA00001946"/>
    </source>
</evidence>
<name>A0A9J6RHN0_9GAMM</name>
<dbReference type="PANTHER" id="PTHR45138:SF9">
    <property type="entry name" value="DIGUANYLATE CYCLASE DGCM-RELATED"/>
    <property type="match status" value="1"/>
</dbReference>
<reference evidence="5 6" key="1">
    <citation type="submission" date="2022-12" db="EMBL/GenBank/DDBJ databases">
        <title>Dasania phycosphaerae sp. nov., isolated from particulate material of the south coast of Korea.</title>
        <authorList>
            <person name="Jiang Y."/>
        </authorList>
    </citation>
    <scope>NUCLEOTIDE SEQUENCE [LARGE SCALE GENOMIC DNA]</scope>
    <source>
        <strain evidence="5 6">GY-19</strain>
    </source>
</reference>
<dbReference type="FunFam" id="3.30.70.270:FF:000001">
    <property type="entry name" value="Diguanylate cyclase domain protein"/>
    <property type="match status" value="1"/>
</dbReference>
<dbReference type="PANTHER" id="PTHR45138">
    <property type="entry name" value="REGULATORY COMPONENTS OF SENSORY TRANSDUCTION SYSTEM"/>
    <property type="match status" value="1"/>
</dbReference>
<comment type="cofactor">
    <cofactor evidence="1">
        <name>Mg(2+)</name>
        <dbReference type="ChEBI" id="CHEBI:18420"/>
    </cofactor>
</comment>
<dbReference type="Proteomes" id="UP001069090">
    <property type="component" value="Unassembled WGS sequence"/>
</dbReference>
<dbReference type="SUPFAM" id="SSF55073">
    <property type="entry name" value="Nucleotide cyclase"/>
    <property type="match status" value="1"/>
</dbReference>
<dbReference type="InterPro" id="IPR000160">
    <property type="entry name" value="GGDEF_dom"/>
</dbReference>
<dbReference type="SMART" id="SM00267">
    <property type="entry name" value="GGDEF"/>
    <property type="match status" value="1"/>
</dbReference>
<dbReference type="EC" id="2.7.7.65" evidence="2"/>
<evidence type="ECO:0000256" key="3">
    <source>
        <dbReference type="ARBA" id="ARBA00034247"/>
    </source>
</evidence>
<comment type="catalytic activity">
    <reaction evidence="3">
        <text>2 GTP = 3',3'-c-di-GMP + 2 diphosphate</text>
        <dbReference type="Rhea" id="RHEA:24898"/>
        <dbReference type="ChEBI" id="CHEBI:33019"/>
        <dbReference type="ChEBI" id="CHEBI:37565"/>
        <dbReference type="ChEBI" id="CHEBI:58805"/>
        <dbReference type="EC" id="2.7.7.65"/>
    </reaction>
</comment>
<proteinExistence type="predicted"/>
<dbReference type="Gene3D" id="3.30.70.270">
    <property type="match status" value="1"/>
</dbReference>
<evidence type="ECO:0000313" key="6">
    <source>
        <dbReference type="Proteomes" id="UP001069090"/>
    </source>
</evidence>
<dbReference type="InterPro" id="IPR043128">
    <property type="entry name" value="Rev_trsase/Diguanyl_cyclase"/>
</dbReference>
<evidence type="ECO:0000256" key="2">
    <source>
        <dbReference type="ARBA" id="ARBA00012528"/>
    </source>
</evidence>
<dbReference type="CDD" id="cd01949">
    <property type="entry name" value="GGDEF"/>
    <property type="match status" value="1"/>
</dbReference>
<keyword evidence="6" id="KW-1185">Reference proteome</keyword>
<dbReference type="Pfam" id="PF00990">
    <property type="entry name" value="GGDEF"/>
    <property type="match status" value="1"/>
</dbReference>
<dbReference type="PROSITE" id="PS50887">
    <property type="entry name" value="GGDEF"/>
    <property type="match status" value="1"/>
</dbReference>
<gene>
    <name evidence="5" type="ORF">O0V09_00780</name>
</gene>
<evidence type="ECO:0000313" key="5">
    <source>
        <dbReference type="EMBL" id="MCZ0863711.1"/>
    </source>
</evidence>
<sequence length="278" mass="30482">MADCEDEYFEDLIQLGEEKLSVNLIQNIADKKSAANKLEAKYGTDLYVSILLSLTHETFQPEQAKKLWQAINEHYQQLNKLLARDVHIAVAAMDYLSNINPQLESPIIISQQKSTFITNTSTTDELTGLYTREVFDVNLAKELELAKRTPHTVCLLMIDIDDFKQVNDNHGHQAGDQVLATVGQLILASVRSMDIAARYGGEEIVIIMPAIEPSAANLAANRIRANIANTQIQGINVTVSIGVAALNKTITSSSAMIKAADLALYKAKHSGKNCVVSS</sequence>
<dbReference type="NCBIfam" id="TIGR00254">
    <property type="entry name" value="GGDEF"/>
    <property type="match status" value="1"/>
</dbReference>